<evidence type="ECO:0000256" key="4">
    <source>
        <dbReference type="ARBA" id="ARBA00022692"/>
    </source>
</evidence>
<comment type="subcellular location">
    <subcellularLocation>
        <location evidence="1">Cell membrane</location>
        <topology evidence="1">Multi-pass membrane protein</topology>
    </subcellularLocation>
</comment>
<dbReference type="InterPro" id="IPR023090">
    <property type="entry name" value="UPF0702_alpha/beta_dom_sf"/>
</dbReference>
<evidence type="ECO:0000313" key="9">
    <source>
        <dbReference type="EMBL" id="SDY28218.1"/>
    </source>
</evidence>
<protein>
    <recommendedName>
        <fullName evidence="8">YetF C-terminal domain-containing protein</fullName>
    </recommendedName>
</protein>
<accession>A0A1H3IMC3</accession>
<evidence type="ECO:0000313" key="10">
    <source>
        <dbReference type="Proteomes" id="UP000198647"/>
    </source>
</evidence>
<evidence type="ECO:0000256" key="5">
    <source>
        <dbReference type="ARBA" id="ARBA00022989"/>
    </source>
</evidence>
<dbReference type="EMBL" id="FNOS01000008">
    <property type="protein sequence ID" value="SDY28218.1"/>
    <property type="molecule type" value="Genomic_DNA"/>
</dbReference>
<dbReference type="Pfam" id="PF04239">
    <property type="entry name" value="DUF421"/>
    <property type="match status" value="1"/>
</dbReference>
<organism evidence="9 10">
    <name type="scientific">Salimicrobium album</name>
    <dbReference type="NCBI Taxonomy" id="50717"/>
    <lineage>
        <taxon>Bacteria</taxon>
        <taxon>Bacillati</taxon>
        <taxon>Bacillota</taxon>
        <taxon>Bacilli</taxon>
        <taxon>Bacillales</taxon>
        <taxon>Bacillaceae</taxon>
        <taxon>Salimicrobium</taxon>
    </lineage>
</organism>
<keyword evidence="4 7" id="KW-0812">Transmembrane</keyword>
<dbReference type="InterPro" id="IPR007353">
    <property type="entry name" value="DUF421"/>
</dbReference>
<dbReference type="Gene3D" id="3.30.240.20">
    <property type="entry name" value="bsu07140 like domains"/>
    <property type="match status" value="1"/>
</dbReference>
<evidence type="ECO:0000256" key="2">
    <source>
        <dbReference type="ARBA" id="ARBA00006448"/>
    </source>
</evidence>
<feature type="transmembrane region" description="Helical" evidence="7">
    <location>
        <begin position="64"/>
        <end position="86"/>
    </location>
</feature>
<keyword evidence="3" id="KW-1003">Cell membrane</keyword>
<gene>
    <name evidence="9" type="ORF">SAMN04488081_2544</name>
</gene>
<proteinExistence type="inferred from homology"/>
<sequence length="171" mass="19157">MFFDNWNELWNILLKGIIIYPSVILLLRLTGKRTPSKFNIFDWIITVAFGTLVGSFLITKDISLAEGFLALGLLNLLQFLVTWLSVRSKAFAKLVKSQPVLLFYEGEFYPKALRKTRIAEVEVLQVARQNGIGSLALVEAVVLETNGGLSIIKKVDGHPVNVLENVKVLKQ</sequence>
<keyword evidence="6 7" id="KW-0472">Membrane</keyword>
<keyword evidence="5 7" id="KW-1133">Transmembrane helix</keyword>
<feature type="domain" description="YetF C-terminal" evidence="8">
    <location>
        <begin position="87"/>
        <end position="159"/>
    </location>
</feature>
<evidence type="ECO:0000256" key="1">
    <source>
        <dbReference type="ARBA" id="ARBA00004651"/>
    </source>
</evidence>
<comment type="similarity">
    <text evidence="2">Belongs to the UPF0702 family.</text>
</comment>
<dbReference type="RefSeq" id="WP_093108080.1">
    <property type="nucleotide sequence ID" value="NZ_FNOS01000008.1"/>
</dbReference>
<evidence type="ECO:0000259" key="8">
    <source>
        <dbReference type="Pfam" id="PF04239"/>
    </source>
</evidence>
<dbReference type="Proteomes" id="UP000198647">
    <property type="component" value="Unassembled WGS sequence"/>
</dbReference>
<dbReference type="PANTHER" id="PTHR34582">
    <property type="entry name" value="UPF0702 TRANSMEMBRANE PROTEIN YCAP"/>
    <property type="match status" value="1"/>
</dbReference>
<evidence type="ECO:0000256" key="3">
    <source>
        <dbReference type="ARBA" id="ARBA00022475"/>
    </source>
</evidence>
<name>A0A1H3IMC3_9BACI</name>
<dbReference type="PANTHER" id="PTHR34582:SF6">
    <property type="entry name" value="UPF0702 TRANSMEMBRANE PROTEIN YCAP"/>
    <property type="match status" value="1"/>
</dbReference>
<feature type="transmembrane region" description="Helical" evidence="7">
    <location>
        <begin position="41"/>
        <end position="58"/>
    </location>
</feature>
<evidence type="ECO:0000256" key="6">
    <source>
        <dbReference type="ARBA" id="ARBA00023136"/>
    </source>
</evidence>
<comment type="caution">
    <text evidence="9">The sequence shown here is derived from an EMBL/GenBank/DDBJ whole genome shotgun (WGS) entry which is preliminary data.</text>
</comment>
<keyword evidence="10" id="KW-1185">Reference proteome</keyword>
<reference evidence="9 10" key="1">
    <citation type="submission" date="2016-10" db="EMBL/GenBank/DDBJ databases">
        <authorList>
            <person name="Varghese N."/>
            <person name="Submissions S."/>
        </authorList>
    </citation>
    <scope>NUCLEOTIDE SEQUENCE [LARGE SCALE GENOMIC DNA]</scope>
    <source>
        <strain evidence="9 10">DSM 20748</strain>
    </source>
</reference>
<evidence type="ECO:0000256" key="7">
    <source>
        <dbReference type="SAM" id="Phobius"/>
    </source>
</evidence>
<feature type="transmembrane region" description="Helical" evidence="7">
    <location>
        <begin position="12"/>
        <end position="29"/>
    </location>
</feature>